<name>A0A225ASR9_TALAT</name>
<dbReference type="CDD" id="cd07061">
    <property type="entry name" value="HP_HAP_like"/>
    <property type="match status" value="1"/>
</dbReference>
<dbReference type="PIRSF" id="PIRSF000894">
    <property type="entry name" value="Acid_phosphatase"/>
    <property type="match status" value="1"/>
</dbReference>
<dbReference type="InterPro" id="IPR029033">
    <property type="entry name" value="His_PPase_superfam"/>
</dbReference>
<evidence type="ECO:0000256" key="12">
    <source>
        <dbReference type="ARBA" id="ARBA00043675"/>
    </source>
</evidence>
<dbReference type="GO" id="GO:0005576">
    <property type="term" value="C:extracellular region"/>
    <property type="evidence" value="ECO:0007669"/>
    <property type="project" value="UniProtKB-SubCell"/>
</dbReference>
<evidence type="ECO:0000256" key="20">
    <source>
        <dbReference type="SAM" id="Phobius"/>
    </source>
</evidence>
<evidence type="ECO:0000256" key="15">
    <source>
        <dbReference type="ARBA" id="ARBA00043788"/>
    </source>
</evidence>
<dbReference type="GO" id="GO:0016158">
    <property type="term" value="F:inositol hexakisphosphate 3-phosphatase activity"/>
    <property type="evidence" value="ECO:0007669"/>
    <property type="project" value="UniProtKB-EC"/>
</dbReference>
<dbReference type="PANTHER" id="PTHR20963">
    <property type="entry name" value="MULTIPLE INOSITOL POLYPHOSPHATE PHOSPHATASE-RELATED"/>
    <property type="match status" value="1"/>
</dbReference>
<feature type="disulfide bond" evidence="19">
    <location>
        <begin position="97"/>
        <end position="443"/>
    </location>
</feature>
<organism evidence="21 22">
    <name type="scientific">Talaromyces atroroseus</name>
    <dbReference type="NCBI Taxonomy" id="1441469"/>
    <lineage>
        <taxon>Eukaryota</taxon>
        <taxon>Fungi</taxon>
        <taxon>Dikarya</taxon>
        <taxon>Ascomycota</taxon>
        <taxon>Pezizomycotina</taxon>
        <taxon>Eurotiomycetes</taxon>
        <taxon>Eurotiomycetidae</taxon>
        <taxon>Eurotiales</taxon>
        <taxon>Trichocomaceae</taxon>
        <taxon>Talaromyces</taxon>
        <taxon>Talaromyces sect. Trachyspermi</taxon>
    </lineage>
</organism>
<keyword evidence="20" id="KW-0472">Membrane</keyword>
<evidence type="ECO:0000256" key="13">
    <source>
        <dbReference type="ARBA" id="ARBA00043721"/>
    </source>
</evidence>
<reference evidence="21 22" key="1">
    <citation type="submission" date="2015-06" db="EMBL/GenBank/DDBJ databases">
        <title>Talaromyces atroroseus IBT 11181 draft genome.</title>
        <authorList>
            <person name="Rasmussen K.B."/>
            <person name="Rasmussen S."/>
            <person name="Petersen B."/>
            <person name="Sicheritz-Ponten T."/>
            <person name="Mortensen U.H."/>
            <person name="Thrane U."/>
        </authorList>
    </citation>
    <scope>NUCLEOTIDE SEQUENCE [LARGE SCALE GENOMIC DNA]</scope>
    <source>
        <strain evidence="21 22">IBT 11181</strain>
    </source>
</reference>
<evidence type="ECO:0000256" key="14">
    <source>
        <dbReference type="ARBA" id="ARBA00043748"/>
    </source>
</evidence>
<dbReference type="GO" id="GO:0003993">
    <property type="term" value="F:acid phosphatase activity"/>
    <property type="evidence" value="ECO:0007669"/>
    <property type="project" value="TreeGrafter"/>
</dbReference>
<evidence type="ECO:0000256" key="17">
    <source>
        <dbReference type="ARBA" id="ARBA00044262"/>
    </source>
</evidence>
<dbReference type="AlphaFoldDB" id="A0A225ASR9"/>
<evidence type="ECO:0000313" key="22">
    <source>
        <dbReference type="Proteomes" id="UP000214365"/>
    </source>
</evidence>
<dbReference type="Proteomes" id="UP000214365">
    <property type="component" value="Unassembled WGS sequence"/>
</dbReference>
<comment type="caution">
    <text evidence="21">The sequence shown here is derived from an EMBL/GenBank/DDBJ whole genome shotgun (WGS) entry which is preliminary data.</text>
</comment>
<comment type="catalytic activity">
    <reaction evidence="14">
        <text>1D-myo-inositol 1,2,4,5,6-pentakisphosphate + H2O = 1D-myo-inositol 1,2,5,6-tetrakisphosphate + phosphate</text>
        <dbReference type="Rhea" id="RHEA:77115"/>
        <dbReference type="ChEBI" id="CHEBI:15377"/>
        <dbReference type="ChEBI" id="CHEBI:43474"/>
        <dbReference type="ChEBI" id="CHEBI:57798"/>
        <dbReference type="ChEBI" id="CHEBI:195535"/>
    </reaction>
    <physiologicalReaction direction="left-to-right" evidence="14">
        <dbReference type="Rhea" id="RHEA:77116"/>
    </physiologicalReaction>
</comment>
<evidence type="ECO:0000256" key="10">
    <source>
        <dbReference type="ARBA" id="ARBA00042300"/>
    </source>
</evidence>
<evidence type="ECO:0000256" key="18">
    <source>
        <dbReference type="PIRSR" id="PIRSR000894-1"/>
    </source>
</evidence>
<protein>
    <recommendedName>
        <fullName evidence="16">Phytase A</fullName>
        <ecNumber evidence="4">3.1.3.8</ecNumber>
    </recommendedName>
    <alternativeName>
        <fullName evidence="17">Histidine acid phosphatase phyA</fullName>
    </alternativeName>
    <alternativeName>
        <fullName evidence="10">Myo-inositol hexakisphosphate phosphohydrolase A</fullName>
    </alternativeName>
    <alternativeName>
        <fullName evidence="9">Myo-inositol-hexaphosphate 3-phosphohydrolase A</fullName>
    </alternativeName>
</protein>
<evidence type="ECO:0000256" key="4">
    <source>
        <dbReference type="ARBA" id="ARBA00012632"/>
    </source>
</evidence>
<evidence type="ECO:0000256" key="3">
    <source>
        <dbReference type="ARBA" id="ARBA00011245"/>
    </source>
</evidence>
<accession>A0A225ASR9</accession>
<evidence type="ECO:0000256" key="8">
    <source>
        <dbReference type="ARBA" id="ARBA00023180"/>
    </source>
</evidence>
<evidence type="ECO:0000256" key="19">
    <source>
        <dbReference type="PIRSR" id="PIRSR000894-2"/>
    </source>
</evidence>
<comment type="similarity">
    <text evidence="2">Belongs to the histidine acid phosphatase family.</text>
</comment>
<comment type="catalytic activity">
    <reaction evidence="15">
        <text>1D-myo-inositol hexakisphosphate + H2O = 1D-myo-inositol 1,2,4,5,6-pentakisphosphate + phosphate</text>
        <dbReference type="Rhea" id="RHEA:16989"/>
        <dbReference type="ChEBI" id="CHEBI:15377"/>
        <dbReference type="ChEBI" id="CHEBI:43474"/>
        <dbReference type="ChEBI" id="CHEBI:57798"/>
        <dbReference type="ChEBI" id="CHEBI:58130"/>
        <dbReference type="EC" id="3.1.3.8"/>
    </reaction>
    <physiologicalReaction direction="left-to-right" evidence="15">
        <dbReference type="Rhea" id="RHEA:16990"/>
    </physiologicalReaction>
</comment>
<dbReference type="PROSITE" id="PS00616">
    <property type="entry name" value="HIS_ACID_PHOSPHAT_1"/>
    <property type="match status" value="1"/>
</dbReference>
<comment type="catalytic activity">
    <reaction evidence="12">
        <text>1D-myo-inositol 1,2-bisphosphate + H2O = 1D-myo-inositol 2-phosphate + phosphate</text>
        <dbReference type="Rhea" id="RHEA:77135"/>
        <dbReference type="ChEBI" id="CHEBI:15377"/>
        <dbReference type="ChEBI" id="CHEBI:43474"/>
        <dbReference type="ChEBI" id="CHEBI:84142"/>
        <dbReference type="ChEBI" id="CHEBI:195539"/>
    </reaction>
    <physiologicalReaction direction="left-to-right" evidence="12">
        <dbReference type="Rhea" id="RHEA:77136"/>
    </physiologicalReaction>
</comment>
<feature type="disulfide bond" evidence="19">
    <location>
        <begin position="291"/>
        <end position="310"/>
    </location>
</feature>
<dbReference type="PANTHER" id="PTHR20963:SF24">
    <property type="entry name" value="3-PHYTASE B"/>
    <property type="match status" value="1"/>
</dbReference>
<dbReference type="EMBL" id="LFMY01000014">
    <property type="protein sequence ID" value="OKL56497.1"/>
    <property type="molecule type" value="Genomic_DNA"/>
</dbReference>
<dbReference type="STRING" id="1441469.A0A225ASR9"/>
<feature type="disulfide bond" evidence="19">
    <location>
        <begin position="470"/>
        <end position="478"/>
    </location>
</feature>
<evidence type="ECO:0000256" key="7">
    <source>
        <dbReference type="ARBA" id="ARBA00023157"/>
    </source>
</evidence>
<keyword evidence="20" id="KW-1133">Transmembrane helix</keyword>
<dbReference type="InterPro" id="IPR000560">
    <property type="entry name" value="His_Pase_clade-2"/>
</dbReference>
<dbReference type="PROSITE" id="PS00778">
    <property type="entry name" value="HIS_ACID_PHOSPHAT_2"/>
    <property type="match status" value="1"/>
</dbReference>
<feature type="active site" description="Nucleophile" evidence="18">
    <location>
        <position position="108"/>
    </location>
</feature>
<dbReference type="OrthoDB" id="6509975at2759"/>
<keyword evidence="8" id="KW-0325">Glycoprotein</keyword>
<comment type="subunit">
    <text evidence="3">Monomer.</text>
</comment>
<evidence type="ECO:0000256" key="9">
    <source>
        <dbReference type="ARBA" id="ARBA00041857"/>
    </source>
</evidence>
<dbReference type="InterPro" id="IPR016274">
    <property type="entry name" value="Histidine_acid_Pase_euk"/>
</dbReference>
<dbReference type="SUPFAM" id="SSF53254">
    <property type="entry name" value="Phosphoglycerate mutase-like"/>
    <property type="match status" value="1"/>
</dbReference>
<comment type="catalytic activity">
    <reaction evidence="11">
        <text>1D-myo-inositol 1,2,5,6-tetrakisphosphate + H2O = 1D-myo-inositol 1,2,6-trisphosphate + phosphate</text>
        <dbReference type="Rhea" id="RHEA:77119"/>
        <dbReference type="ChEBI" id="CHEBI:15377"/>
        <dbReference type="ChEBI" id="CHEBI:43474"/>
        <dbReference type="ChEBI" id="CHEBI:195535"/>
        <dbReference type="ChEBI" id="CHEBI:195537"/>
    </reaction>
    <physiologicalReaction direction="left-to-right" evidence="11">
        <dbReference type="Rhea" id="RHEA:77120"/>
    </physiologicalReaction>
</comment>
<keyword evidence="20" id="KW-0812">Transmembrane</keyword>
<keyword evidence="6" id="KW-0378">Hydrolase</keyword>
<dbReference type="GeneID" id="31008001"/>
<evidence type="ECO:0000256" key="2">
    <source>
        <dbReference type="ARBA" id="ARBA00005375"/>
    </source>
</evidence>
<dbReference type="Gene3D" id="3.40.50.1240">
    <property type="entry name" value="Phosphoglycerate mutase-like"/>
    <property type="match status" value="1"/>
</dbReference>
<evidence type="ECO:0000256" key="11">
    <source>
        <dbReference type="ARBA" id="ARBA00043670"/>
    </source>
</evidence>
<keyword evidence="5" id="KW-0964">Secreted</keyword>
<proteinExistence type="inferred from homology"/>
<evidence type="ECO:0000256" key="16">
    <source>
        <dbReference type="ARBA" id="ARBA00044106"/>
    </source>
</evidence>
<evidence type="ECO:0000256" key="1">
    <source>
        <dbReference type="ARBA" id="ARBA00004613"/>
    </source>
</evidence>
<dbReference type="EC" id="3.1.3.8" evidence="4"/>
<keyword evidence="7 19" id="KW-1015">Disulfide bond</keyword>
<gene>
    <name evidence="21" type="ORF">UA08_08245</name>
</gene>
<evidence type="ECO:0000256" key="5">
    <source>
        <dbReference type="ARBA" id="ARBA00022525"/>
    </source>
</evidence>
<evidence type="ECO:0000256" key="6">
    <source>
        <dbReference type="ARBA" id="ARBA00022801"/>
    </source>
</evidence>
<dbReference type="Pfam" id="PF00328">
    <property type="entry name" value="His_Phos_2"/>
    <property type="match status" value="1"/>
</dbReference>
<sequence>MNSDTRDNVSKSPYAIGEEIPLVGSAKPRPHRFLSRQNVTALTSLFITCSTIYMGLLIIMGPGTAIHPQISHYWGQYSPFFSLEEQSEISPATPPECTVTFVQALSRHGARYPTAGKSEVYVELVDRIQQTATEYKGGVYAALETYHYQLGDDELTVFGEQQMTDSGMAFYRRYKQLARYHVPFIRASGSSRVIASGELFTEGFNEAKRIDRGSNSSQQASKVNLVIPEGSQWNNTLDSGSCESLSDGSPVREAEQEFLNVFAPSILERLVSNMPGVNLTLEDVPLLMDLCPFEVVAQKDTSKGQLSPLCDLFTPSEWKSYDYLNTLRKYYAYGAGNPLASTRGVGYVNEIIARMTKTLPVNDHTSVNHTLDSDPTTFPLDTTLYADFSHDNAMVSIFDAFGLYNSTAKLSTTHVQSAAETRGFSSSWVVPFASRAYFELMQCSPDDDNEEEEQLVRVLINDRVVPLHGCHVDALGRCKLNDWIEGLDFARNGGRWDDYCLSSGLA</sequence>
<evidence type="ECO:0000313" key="21">
    <source>
        <dbReference type="EMBL" id="OKL56497.1"/>
    </source>
</evidence>
<feature type="transmembrane region" description="Helical" evidence="20">
    <location>
        <begin position="39"/>
        <end position="61"/>
    </location>
</feature>
<feature type="active site" description="Proton donor" evidence="18">
    <location>
        <position position="391"/>
    </location>
</feature>
<keyword evidence="22" id="KW-1185">Reference proteome</keyword>
<dbReference type="RefSeq" id="XP_020116618.1">
    <property type="nucleotide sequence ID" value="XM_020263148.1"/>
</dbReference>
<dbReference type="InterPro" id="IPR033379">
    <property type="entry name" value="Acid_Pase_AS"/>
</dbReference>
<comment type="subcellular location">
    <subcellularLocation>
        <location evidence="1">Secreted</location>
    </subcellularLocation>
</comment>
<comment type="catalytic activity">
    <reaction evidence="13">
        <text>1D-myo-inositol 1,2,6-trisphosphate + H2O = 1D-myo-inositol 1,2-bisphosphate + phosphate</text>
        <dbReference type="Rhea" id="RHEA:77131"/>
        <dbReference type="ChEBI" id="CHEBI:15377"/>
        <dbReference type="ChEBI" id="CHEBI:43474"/>
        <dbReference type="ChEBI" id="CHEBI:195537"/>
        <dbReference type="ChEBI" id="CHEBI:195539"/>
    </reaction>
    <physiologicalReaction direction="left-to-right" evidence="13">
        <dbReference type="Rhea" id="RHEA:77132"/>
    </physiologicalReaction>
</comment>